<protein>
    <submittedName>
        <fullName evidence="1">Dimer Tnp hAT domain-containing protein</fullName>
    </submittedName>
</protein>
<dbReference type="PANTHER" id="PTHR37162:SF10">
    <property type="entry name" value="DUF4371 DOMAIN-CONTAINING PROTEIN"/>
    <property type="match status" value="1"/>
</dbReference>
<evidence type="ECO:0000313" key="1">
    <source>
        <dbReference type="EMBL" id="KAF0710087.1"/>
    </source>
</evidence>
<dbReference type="PANTHER" id="PTHR37162">
    <property type="entry name" value="HAT FAMILY DIMERISATION DOMAINCONTAINING PROTEIN-RELATED"/>
    <property type="match status" value="1"/>
</dbReference>
<comment type="caution">
    <text evidence="1">The sequence shown here is derived from an EMBL/GenBank/DDBJ whole genome shotgun (WGS) entry which is preliminary data.</text>
</comment>
<name>A0A6G0VUE8_APHCR</name>
<dbReference type="EMBL" id="VUJU01011742">
    <property type="protein sequence ID" value="KAF0710087.1"/>
    <property type="molecule type" value="Genomic_DNA"/>
</dbReference>
<feature type="non-terminal residue" evidence="1">
    <location>
        <position position="1"/>
    </location>
</feature>
<accession>A0A6G0VUE8</accession>
<evidence type="ECO:0000313" key="2">
    <source>
        <dbReference type="Proteomes" id="UP000478052"/>
    </source>
</evidence>
<sequence length="351" mass="40293">TNYLFVKQRSDLSDVTSEKCRTDFSVAHGGAGDIEKHLRSEKHKLSDHAAASKATWAYHTVQESHSFRSNDCASRLIQTCFEQKLRCARTKSEAIVVNILAPMAIHELNDHLRKANCITLLTDASNHGSTKLFPVLVRYFFPVHVEALKEFCNAANTEYKKLLDYSKTKWLALMPALERVLKMFQPLKNYFLSIDKCPNILKEFFENPSSELCKQRIFGAVVSVQRKVKQFKWANLRKVASWEDVQKYITAQKIYDLNTGNIPTENRWVEVFMHFNVNDLSHVNFSIIVEYILCLPGSNAPVERVFSHMNKIWGREKLSWESDTLSSVQGGRVSESTVFLNPVQEQVENNL</sequence>
<keyword evidence="2" id="KW-1185">Reference proteome</keyword>
<feature type="non-terminal residue" evidence="1">
    <location>
        <position position="351"/>
    </location>
</feature>
<reference evidence="1 2" key="1">
    <citation type="submission" date="2019-08" db="EMBL/GenBank/DDBJ databases">
        <title>Whole genome of Aphis craccivora.</title>
        <authorList>
            <person name="Voronova N.V."/>
            <person name="Shulinski R.S."/>
            <person name="Bandarenka Y.V."/>
            <person name="Zhorov D.G."/>
            <person name="Warner D."/>
        </authorList>
    </citation>
    <scope>NUCLEOTIDE SEQUENCE [LARGE SCALE GENOMIC DNA]</scope>
    <source>
        <strain evidence="1">180601</strain>
        <tissue evidence="1">Whole Body</tissue>
    </source>
</reference>
<dbReference type="Proteomes" id="UP000478052">
    <property type="component" value="Unassembled WGS sequence"/>
</dbReference>
<dbReference type="OrthoDB" id="6623381at2759"/>
<dbReference type="AlphaFoldDB" id="A0A6G0VUE8"/>
<proteinExistence type="predicted"/>
<organism evidence="1 2">
    <name type="scientific">Aphis craccivora</name>
    <name type="common">Cowpea aphid</name>
    <dbReference type="NCBI Taxonomy" id="307492"/>
    <lineage>
        <taxon>Eukaryota</taxon>
        <taxon>Metazoa</taxon>
        <taxon>Ecdysozoa</taxon>
        <taxon>Arthropoda</taxon>
        <taxon>Hexapoda</taxon>
        <taxon>Insecta</taxon>
        <taxon>Pterygota</taxon>
        <taxon>Neoptera</taxon>
        <taxon>Paraneoptera</taxon>
        <taxon>Hemiptera</taxon>
        <taxon>Sternorrhyncha</taxon>
        <taxon>Aphidomorpha</taxon>
        <taxon>Aphidoidea</taxon>
        <taxon>Aphididae</taxon>
        <taxon>Aphidini</taxon>
        <taxon>Aphis</taxon>
        <taxon>Aphis</taxon>
    </lineage>
</organism>
<gene>
    <name evidence="1" type="ORF">FWK35_00033547</name>
</gene>